<evidence type="ECO:0000256" key="1">
    <source>
        <dbReference type="ARBA" id="ARBA00023002"/>
    </source>
</evidence>
<organism evidence="4 5">
    <name type="scientific">Gloeothece verrucosa (strain PCC 7822)</name>
    <name type="common">Cyanothece sp. (strain PCC 7822)</name>
    <dbReference type="NCBI Taxonomy" id="497965"/>
    <lineage>
        <taxon>Bacteria</taxon>
        <taxon>Bacillati</taxon>
        <taxon>Cyanobacteriota</taxon>
        <taxon>Cyanophyceae</taxon>
        <taxon>Oscillatoriophycideae</taxon>
        <taxon>Chroococcales</taxon>
        <taxon>Aphanothecaceae</taxon>
        <taxon>Gloeothece</taxon>
        <taxon>Gloeothece verrucosa</taxon>
    </lineage>
</organism>
<dbReference type="OrthoDB" id="103324at2"/>
<evidence type="ECO:0000313" key="5">
    <source>
        <dbReference type="Proteomes" id="UP000008206"/>
    </source>
</evidence>
<dbReference type="InterPro" id="IPR036188">
    <property type="entry name" value="FAD/NAD-bd_sf"/>
</dbReference>
<dbReference type="Proteomes" id="UP000008206">
    <property type="component" value="Plasmid Cy782201"/>
</dbReference>
<evidence type="ECO:0000256" key="2">
    <source>
        <dbReference type="ARBA" id="ARBA00023033"/>
    </source>
</evidence>
<comment type="similarity">
    <text evidence="3">Belongs to the flavin-dependent halogenase family. Bacterial tryptophan halogenase subfamily.</text>
</comment>
<dbReference type="PANTHER" id="PTHR43747">
    <property type="entry name" value="FAD-BINDING PROTEIN"/>
    <property type="match status" value="1"/>
</dbReference>
<dbReference type="InterPro" id="IPR006905">
    <property type="entry name" value="Flavin_halogenase"/>
</dbReference>
<evidence type="ECO:0000256" key="3">
    <source>
        <dbReference type="ARBA" id="ARBA00038396"/>
    </source>
</evidence>
<proteinExistence type="inferred from homology"/>
<dbReference type="Gene3D" id="3.50.50.60">
    <property type="entry name" value="FAD/NAD(P)-binding domain"/>
    <property type="match status" value="1"/>
</dbReference>
<dbReference type="GO" id="GO:0004497">
    <property type="term" value="F:monooxygenase activity"/>
    <property type="evidence" value="ECO:0007669"/>
    <property type="project" value="UniProtKB-KW"/>
</dbReference>
<evidence type="ECO:0008006" key="6">
    <source>
        <dbReference type="Google" id="ProtNLM"/>
    </source>
</evidence>
<accession>E0UL62</accession>
<dbReference type="PANTHER" id="PTHR43747:SF5">
    <property type="entry name" value="FAD-BINDING DOMAIN-CONTAINING PROTEIN"/>
    <property type="match status" value="1"/>
</dbReference>
<dbReference type="EMBL" id="CP002199">
    <property type="protein sequence ID" value="ADN17692.1"/>
    <property type="molecule type" value="Genomic_DNA"/>
</dbReference>
<dbReference type="SUPFAM" id="SSF51905">
    <property type="entry name" value="FAD/NAD(P)-binding domain"/>
    <property type="match status" value="1"/>
</dbReference>
<name>E0UL62_GLOV7</name>
<dbReference type="HOGENOM" id="CLU_449585_0_0_3"/>
<dbReference type="InterPro" id="IPR050816">
    <property type="entry name" value="Flavin-dep_Halogenase_NPB"/>
</dbReference>
<protein>
    <recommendedName>
        <fullName evidence="6">Tryptophan halogenase</fullName>
    </recommendedName>
</protein>
<keyword evidence="2" id="KW-0503">Monooxygenase</keyword>
<dbReference type="Pfam" id="PF04820">
    <property type="entry name" value="Trp_halogenase"/>
    <property type="match status" value="1"/>
</dbReference>
<reference evidence="5" key="1">
    <citation type="journal article" date="2011" name="MBio">
        <title>Novel metabolic attributes of the genus Cyanothece, comprising a group of unicellular nitrogen-fixing Cyanobacteria.</title>
        <authorList>
            <person name="Bandyopadhyay A."/>
            <person name="Elvitigala T."/>
            <person name="Welsh E."/>
            <person name="Stockel J."/>
            <person name="Liberton M."/>
            <person name="Min H."/>
            <person name="Sherman L.A."/>
            <person name="Pakrasi H.B."/>
        </authorList>
    </citation>
    <scope>NUCLEOTIDE SEQUENCE [LARGE SCALE GENOMIC DNA]</scope>
    <source>
        <strain evidence="5">PCC 7822</strain>
        <plasmid evidence="5">Cy782201</plasmid>
    </source>
</reference>
<dbReference type="KEGG" id="cyj:Cyan7822_5838"/>
<evidence type="ECO:0000313" key="4">
    <source>
        <dbReference type="EMBL" id="ADN17692.1"/>
    </source>
</evidence>
<sequence length="583" mass="67750">MNINQASEYDIIIMGAGFAGLCQARHLMLKIPHIKIALIDPRPEDRTEADQKIGESTVEMAALLIGKELGLYDYMIDNHPPKMGLNFHWPKQPKSTENLEDYYHIWINRQPPIPTFQMHRPKFERDLLRMNKEMGIEFYNGRVQDVEINSNNQPHVVKVKLNNGDYINLTAKHLIDAAGRQFILGRKTDNVIFEPEALKGIKTGSAWVRIKNIDRSIFHNGYDPENSVVSHYYATNHFFGHGHWLWMIPISQENQEVSLGIIHHHDVIDGKQINSREKFEAFLKSNHKVLYDLIKSGELVDFHYWPRIAHTSKTLFSQDNWYVIGDSACIFDAFYSLGTSMIAVAIESVTEIIRAKLAGEANAEQKRSAYNEFNLTFINAVNTFVSQHTKQLGNASIMSWRIYFEYMWWFGILVPMYLGKWHLDINFIREFLGPFRNFLNGLIPDVYQQLNQLVEKKVNLGLMDAIRADQLVGNYYTFKHFDDFLENAKLEPQRCNISGSMKYTLFYVAIWYIKFQWKGFGISGVINPKNIGHVVYLLSLSALSALGELKYKIQTRDLPSNTEVEKMREEFKEYQYQPELQPW</sequence>
<dbReference type="RefSeq" id="WP_013334442.1">
    <property type="nucleotide sequence ID" value="NC_014533.1"/>
</dbReference>
<gene>
    <name evidence="4" type="ordered locus">Cyan7822_5838</name>
</gene>
<keyword evidence="4" id="KW-0614">Plasmid</keyword>
<geneLocation type="plasmid" evidence="4 5">
    <name>Cy782201</name>
</geneLocation>
<keyword evidence="5" id="KW-1185">Reference proteome</keyword>
<keyword evidence="1" id="KW-0560">Oxidoreductase</keyword>
<dbReference type="AlphaFoldDB" id="E0UL62"/>